<feature type="transmembrane region" description="Helical" evidence="2">
    <location>
        <begin position="375"/>
        <end position="392"/>
    </location>
</feature>
<dbReference type="Pfam" id="PF10101">
    <property type="entry name" value="DUF2339"/>
    <property type="match status" value="1"/>
</dbReference>
<gene>
    <name evidence="3" type="ORF">ACFOOR_08300</name>
</gene>
<dbReference type="PIRSF" id="PIRSF035905">
    <property type="entry name" value="UCP035905_mp"/>
    <property type="match status" value="1"/>
</dbReference>
<feature type="transmembrane region" description="Helical" evidence="2">
    <location>
        <begin position="712"/>
        <end position="739"/>
    </location>
</feature>
<feature type="transmembrane region" description="Helical" evidence="2">
    <location>
        <begin position="649"/>
        <end position="669"/>
    </location>
</feature>
<dbReference type="PANTHER" id="PTHR38434:SF1">
    <property type="entry name" value="BLL2549 PROTEIN"/>
    <property type="match status" value="1"/>
</dbReference>
<accession>A0ABV6ZX95</accession>
<dbReference type="PANTHER" id="PTHR38434">
    <property type="entry name" value="BLL2549 PROTEIN"/>
    <property type="match status" value="1"/>
</dbReference>
<feature type="transmembrane region" description="Helical" evidence="2">
    <location>
        <begin position="212"/>
        <end position="230"/>
    </location>
</feature>
<feature type="transmembrane region" description="Helical" evidence="2">
    <location>
        <begin position="310"/>
        <end position="328"/>
    </location>
</feature>
<dbReference type="InterPro" id="IPR014600">
    <property type="entry name" value="UCP035905_mem"/>
</dbReference>
<dbReference type="RefSeq" id="WP_343164423.1">
    <property type="nucleotide sequence ID" value="NZ_JBHRSV010000016.1"/>
</dbReference>
<feature type="compositionally biased region" description="Basic and acidic residues" evidence="1">
    <location>
        <begin position="73"/>
        <end position="84"/>
    </location>
</feature>
<feature type="transmembrane region" description="Helical" evidence="2">
    <location>
        <begin position="349"/>
        <end position="369"/>
    </location>
</feature>
<feature type="transmembrane region" description="Helical" evidence="2">
    <location>
        <begin position="610"/>
        <end position="628"/>
    </location>
</feature>
<evidence type="ECO:0000256" key="2">
    <source>
        <dbReference type="SAM" id="Phobius"/>
    </source>
</evidence>
<keyword evidence="2" id="KW-0812">Transmembrane</keyword>
<keyword evidence="2" id="KW-1133">Transmembrane helix</keyword>
<feature type="transmembrane region" description="Helical" evidence="2">
    <location>
        <begin position="447"/>
        <end position="466"/>
    </location>
</feature>
<evidence type="ECO:0000313" key="3">
    <source>
        <dbReference type="EMBL" id="MFC2926105.1"/>
    </source>
</evidence>
<feature type="transmembrane region" description="Helical" evidence="2">
    <location>
        <begin position="842"/>
        <end position="860"/>
    </location>
</feature>
<comment type="caution">
    <text evidence="3">The sequence shown here is derived from an EMBL/GenBank/DDBJ whole genome shotgun (WGS) entry which is preliminary data.</text>
</comment>
<organism evidence="3 4">
    <name type="scientific">Hyphobacterium vulgare</name>
    <dbReference type="NCBI Taxonomy" id="1736751"/>
    <lineage>
        <taxon>Bacteria</taxon>
        <taxon>Pseudomonadati</taxon>
        <taxon>Pseudomonadota</taxon>
        <taxon>Alphaproteobacteria</taxon>
        <taxon>Maricaulales</taxon>
        <taxon>Maricaulaceae</taxon>
        <taxon>Hyphobacterium</taxon>
    </lineage>
</organism>
<protein>
    <submittedName>
        <fullName evidence="3">DUF2339 domain-containing protein</fullName>
    </submittedName>
</protein>
<feature type="transmembrane region" description="Helical" evidence="2">
    <location>
        <begin position="119"/>
        <end position="136"/>
    </location>
</feature>
<feature type="compositionally biased region" description="Pro residues" evidence="1">
    <location>
        <begin position="86"/>
        <end position="101"/>
    </location>
</feature>
<feature type="transmembrane region" description="Helical" evidence="2">
    <location>
        <begin position="258"/>
        <end position="276"/>
    </location>
</feature>
<feature type="transmembrane region" description="Helical" evidence="2">
    <location>
        <begin position="580"/>
        <end position="598"/>
    </location>
</feature>
<feature type="region of interest" description="Disordered" evidence="1">
    <location>
        <begin position="54"/>
        <end position="107"/>
    </location>
</feature>
<evidence type="ECO:0000313" key="4">
    <source>
        <dbReference type="Proteomes" id="UP001595379"/>
    </source>
</evidence>
<feature type="transmembrane region" description="Helical" evidence="2">
    <location>
        <begin position="235"/>
        <end position="252"/>
    </location>
</feature>
<feature type="transmembrane region" description="Helical" evidence="2">
    <location>
        <begin position="478"/>
        <end position="495"/>
    </location>
</feature>
<name>A0ABV6ZX95_9PROT</name>
<dbReference type="InterPro" id="IPR019286">
    <property type="entry name" value="DUF2339_TM"/>
</dbReference>
<feature type="transmembrane region" description="Helical" evidence="2">
    <location>
        <begin position="142"/>
        <end position="164"/>
    </location>
</feature>
<evidence type="ECO:0000256" key="1">
    <source>
        <dbReference type="SAM" id="MobiDB-lite"/>
    </source>
</evidence>
<feature type="transmembrane region" description="Helical" evidence="2">
    <location>
        <begin position="745"/>
        <end position="766"/>
    </location>
</feature>
<feature type="transmembrane region" description="Helical" evidence="2">
    <location>
        <begin position="501"/>
        <end position="522"/>
    </location>
</feature>
<keyword evidence="2" id="KW-0472">Membrane</keyword>
<keyword evidence="4" id="KW-1185">Reference proteome</keyword>
<feature type="transmembrane region" description="Helical" evidence="2">
    <location>
        <begin position="815"/>
        <end position="835"/>
    </location>
</feature>
<reference evidence="4" key="1">
    <citation type="journal article" date="2019" name="Int. J. Syst. Evol. Microbiol.">
        <title>The Global Catalogue of Microorganisms (GCM) 10K type strain sequencing project: providing services to taxonomists for standard genome sequencing and annotation.</title>
        <authorList>
            <consortium name="The Broad Institute Genomics Platform"/>
            <consortium name="The Broad Institute Genome Sequencing Center for Infectious Disease"/>
            <person name="Wu L."/>
            <person name="Ma J."/>
        </authorList>
    </citation>
    <scope>NUCLEOTIDE SEQUENCE [LARGE SCALE GENOMIC DNA]</scope>
    <source>
        <strain evidence="4">KCTC 52487</strain>
    </source>
</reference>
<feature type="transmembrane region" description="Helical" evidence="2">
    <location>
        <begin position="185"/>
        <end position="206"/>
    </location>
</feature>
<feature type="transmembrane region" description="Helical" evidence="2">
    <location>
        <begin position="866"/>
        <end position="886"/>
    </location>
</feature>
<sequence length="902" mass="93613">MEALAILILGAFGLMLIGAILGWIAFARTGSMQREIAGLRARLDALAYPAVKTPAPAEAAPQHSVPESTPSADRAESAVPRDTEDSPPPIQPEPVAEPRPATPSARPLSGIEASLTGNWLVWVGAAALALGGAFLVKAAVDIGLFGPAMRIGAALLAGFAMIGAGEWLRRHPARLPLPGKSAAPAATTGAGLITLYAAIWAAFALYGFLPPLLAFALLALVAAGALALALLHGGIIAAFGIAGAFAVPLLIGSDDPNAAGLFTYVFAVAAAALAVARVARWTWAGWIAVAGGALWPLVWLVLAFRSDQAWALSAYLPAFLAAALAFGWRDADDPPPVDRKLKDWFPFPAGLIGAWFGGFAALGLAVMLADADGHSPVTLAGFAATALIALIAPWRKEGFAGLAPAAGIATALVILAWPQSLSFIVDSGVELDRAFAPFGSRPAIPDFLPACLIAASVFGLFGRFALARLRVRTPMAMAGAMTPVLILAAAWYRLAGEPQSGLWGLAALALTGLLAGAAHGLLKGEGRERQPGAIAVYALACAGSAGLAAGFALDQVWMSAAFALEALAAAWLWRKLGLPALKGAALVFGALAVFRLTVLGEAFNYDVGPWPILNTLLVGYGLSALALWQAARELRAGGDDPDSWPVQSLTGGALILGIGLVFMQIRHALNAGDLDGDIAGFREFGLHISSWAATAAALRWRLGPRLRIAPRLIEGTTLTGVALGLLVLTLIVNAWWGWGTDRSDMLAGVLLAYALPPVFLIAHAIALRRQGYRKWSTAIGLVGAAALYQAAILIIRWTAHGAQMNTAPVLPGESWAYSAVTVGYATALLLIGAWRRMPEARYAGLAGLTLATLKVFLFDLSGLDGVWRAFSFIGLGAALVGIGILYQRVIGPMAARERAGPD</sequence>
<feature type="transmembrane region" description="Helical" evidence="2">
    <location>
        <begin position="6"/>
        <end position="26"/>
    </location>
</feature>
<proteinExistence type="predicted"/>
<feature type="transmembrane region" description="Helical" evidence="2">
    <location>
        <begin position="399"/>
        <end position="417"/>
    </location>
</feature>
<feature type="transmembrane region" description="Helical" evidence="2">
    <location>
        <begin position="778"/>
        <end position="795"/>
    </location>
</feature>
<feature type="transmembrane region" description="Helical" evidence="2">
    <location>
        <begin position="534"/>
        <end position="551"/>
    </location>
</feature>
<dbReference type="EMBL" id="JBHRSV010000016">
    <property type="protein sequence ID" value="MFC2926105.1"/>
    <property type="molecule type" value="Genomic_DNA"/>
</dbReference>
<dbReference type="Proteomes" id="UP001595379">
    <property type="component" value="Unassembled WGS sequence"/>
</dbReference>
<feature type="transmembrane region" description="Helical" evidence="2">
    <location>
        <begin position="283"/>
        <end position="304"/>
    </location>
</feature>